<dbReference type="Proteomes" id="UP000664405">
    <property type="component" value="Unassembled WGS sequence"/>
</dbReference>
<protein>
    <submittedName>
        <fullName evidence="1">Uncharacterized protein</fullName>
    </submittedName>
</protein>
<dbReference type="RefSeq" id="WP_206927341.1">
    <property type="nucleotide sequence ID" value="NZ_JAEKJW010000002.1"/>
</dbReference>
<proteinExistence type="predicted"/>
<accession>A0A8I1M8F9</accession>
<name>A0A8I1M8F9_9PROT</name>
<organism evidence="1 2">
    <name type="scientific">Thalassospira povalilytica</name>
    <dbReference type="NCBI Taxonomy" id="732237"/>
    <lineage>
        <taxon>Bacteria</taxon>
        <taxon>Pseudomonadati</taxon>
        <taxon>Pseudomonadota</taxon>
        <taxon>Alphaproteobacteria</taxon>
        <taxon>Rhodospirillales</taxon>
        <taxon>Thalassospiraceae</taxon>
        <taxon>Thalassospira</taxon>
    </lineage>
</organism>
<dbReference type="AlphaFoldDB" id="A0A8I1M8F9"/>
<evidence type="ECO:0000313" key="1">
    <source>
        <dbReference type="EMBL" id="MBN8196800.1"/>
    </source>
</evidence>
<reference evidence="1" key="1">
    <citation type="submission" date="2020-12" db="EMBL/GenBank/DDBJ databases">
        <title>Oil enriched cultivation method for isolating marine PHA-producing bacteria.</title>
        <authorList>
            <person name="Zheng W."/>
            <person name="Yu S."/>
            <person name="Huang Y."/>
        </authorList>
    </citation>
    <scope>NUCLEOTIDE SEQUENCE</scope>
    <source>
        <strain evidence="1">SY-2-3</strain>
    </source>
</reference>
<comment type="caution">
    <text evidence="1">The sequence shown here is derived from an EMBL/GenBank/DDBJ whole genome shotgun (WGS) entry which is preliminary data.</text>
</comment>
<dbReference type="EMBL" id="JAEKJW010000002">
    <property type="protein sequence ID" value="MBN8196800.1"/>
    <property type="molecule type" value="Genomic_DNA"/>
</dbReference>
<sequence>MTVFHDPVIRIRGIKGARSACRVLADRPFVLLSPEHAAQINGAQWFADLVGLTRDEFPTATFRAILDCRGRMSGALAALEIGLDGVIIDPTGDKQTENLRDMGRQRGCQVFTAPPPSDAIYEMEDHRLPDHELDRRLGASLG</sequence>
<gene>
    <name evidence="1" type="ORF">JF547_10020</name>
</gene>
<evidence type="ECO:0000313" key="2">
    <source>
        <dbReference type="Proteomes" id="UP000664405"/>
    </source>
</evidence>